<feature type="transmembrane region" description="Helical" evidence="5">
    <location>
        <begin position="358"/>
        <end position="378"/>
    </location>
</feature>
<evidence type="ECO:0000313" key="8">
    <source>
        <dbReference type="EMBL" id="SNY58024.1"/>
    </source>
</evidence>
<name>A0A285JCN4_9RHOB</name>
<evidence type="ECO:0000259" key="6">
    <source>
        <dbReference type="PROSITE" id="PS50801"/>
    </source>
</evidence>
<gene>
    <name evidence="7" type="ORF">CVM39_05785</name>
    <name evidence="8" type="ORF">SAMN06297129_3490</name>
</gene>
<dbReference type="InterPro" id="IPR011547">
    <property type="entry name" value="SLC26A/SulP_dom"/>
</dbReference>
<dbReference type="GO" id="GO:0016020">
    <property type="term" value="C:membrane"/>
    <property type="evidence" value="ECO:0007669"/>
    <property type="project" value="UniProtKB-SubCell"/>
</dbReference>
<feature type="transmembrane region" description="Helical" evidence="5">
    <location>
        <begin position="416"/>
        <end position="445"/>
    </location>
</feature>
<keyword evidence="4 5" id="KW-0472">Membrane</keyword>
<dbReference type="OrthoDB" id="9769739at2"/>
<dbReference type="Proteomes" id="UP000231702">
    <property type="component" value="Unassembled WGS sequence"/>
</dbReference>
<evidence type="ECO:0000256" key="2">
    <source>
        <dbReference type="ARBA" id="ARBA00022692"/>
    </source>
</evidence>
<proteinExistence type="predicted"/>
<dbReference type="CDD" id="cd07042">
    <property type="entry name" value="STAS_SulP_like_sulfate_transporter"/>
    <property type="match status" value="1"/>
</dbReference>
<dbReference type="PROSITE" id="PS50801">
    <property type="entry name" value="STAS"/>
    <property type="match status" value="1"/>
</dbReference>
<feature type="domain" description="STAS" evidence="6">
    <location>
        <begin position="479"/>
        <end position="585"/>
    </location>
</feature>
<dbReference type="InterPro" id="IPR002645">
    <property type="entry name" value="STAS_dom"/>
</dbReference>
<feature type="transmembrane region" description="Helical" evidence="5">
    <location>
        <begin position="131"/>
        <end position="152"/>
    </location>
</feature>
<feature type="transmembrane region" description="Helical" evidence="5">
    <location>
        <begin position="384"/>
        <end position="404"/>
    </location>
</feature>
<evidence type="ECO:0000313" key="10">
    <source>
        <dbReference type="Proteomes" id="UP000231702"/>
    </source>
</evidence>
<reference evidence="7 10" key="2">
    <citation type="journal article" date="2018" name="Int. J. Syst. Evol. Microbiol.">
        <title>Pseudooceanicola lipolyticus sp. nov., a marine alphaproteobacterium, reclassification of Oceanicola flagellatus as Pseudooceanicola flagellatus comb. nov. and emended description of the genus Pseudooceanicola.</title>
        <authorList>
            <person name="Huang M.-M."/>
            <person name="Guo L.-L."/>
            <person name="Wu Y.-H."/>
            <person name="Lai Q.-L."/>
            <person name="Shao Z.-Z."/>
            <person name="Wang C.-S."/>
            <person name="Wu M."/>
            <person name="Xu X.-W."/>
        </authorList>
    </citation>
    <scope>NUCLEOTIDE SEQUENCE [LARGE SCALE GENOMIC DNA]</scope>
    <source>
        <strain evidence="7 10">Ar-45</strain>
    </source>
</reference>
<evidence type="ECO:0000313" key="7">
    <source>
        <dbReference type="EMBL" id="PJE30953.1"/>
    </source>
</evidence>
<evidence type="ECO:0000313" key="9">
    <source>
        <dbReference type="Proteomes" id="UP000231655"/>
    </source>
</evidence>
<keyword evidence="3 5" id="KW-1133">Transmembrane helix</keyword>
<protein>
    <submittedName>
        <fullName evidence="7">SulP family inorganic anion transporter</fullName>
    </submittedName>
    <submittedName>
        <fullName evidence="8">Sulfate permease, SulP family</fullName>
    </submittedName>
</protein>
<feature type="transmembrane region" description="Helical" evidence="5">
    <location>
        <begin position="235"/>
        <end position="255"/>
    </location>
</feature>
<feature type="transmembrane region" description="Helical" evidence="5">
    <location>
        <begin position="284"/>
        <end position="304"/>
    </location>
</feature>
<feature type="transmembrane region" description="Helical" evidence="5">
    <location>
        <begin position="164"/>
        <end position="190"/>
    </location>
</feature>
<keyword evidence="2 5" id="KW-0812">Transmembrane</keyword>
<organism evidence="8 9">
    <name type="scientific">Pseudooceanicola antarcticus</name>
    <dbReference type="NCBI Taxonomy" id="1247613"/>
    <lineage>
        <taxon>Bacteria</taxon>
        <taxon>Pseudomonadati</taxon>
        <taxon>Pseudomonadota</taxon>
        <taxon>Alphaproteobacteria</taxon>
        <taxon>Rhodobacterales</taxon>
        <taxon>Paracoccaceae</taxon>
        <taxon>Pseudooceanicola</taxon>
    </lineage>
</organism>
<keyword evidence="10" id="KW-1185">Reference proteome</keyword>
<dbReference type="AlphaFoldDB" id="A0A285JCN4"/>
<reference evidence="8 9" key="1">
    <citation type="submission" date="2017-09" db="EMBL/GenBank/DDBJ databases">
        <authorList>
            <person name="Ehlers B."/>
            <person name="Leendertz F.H."/>
        </authorList>
    </citation>
    <scope>NUCLEOTIDE SEQUENCE [LARGE SCALE GENOMIC DNA]</scope>
    <source>
        <strain evidence="8 9">CGMCC 1.12662</strain>
    </source>
</reference>
<dbReference type="EMBL" id="OBEA01000007">
    <property type="protein sequence ID" value="SNY58024.1"/>
    <property type="molecule type" value="Genomic_DNA"/>
</dbReference>
<dbReference type="GO" id="GO:0055085">
    <property type="term" value="P:transmembrane transport"/>
    <property type="evidence" value="ECO:0007669"/>
    <property type="project" value="InterPro"/>
</dbReference>
<dbReference type="InterPro" id="IPR036513">
    <property type="entry name" value="STAS_dom_sf"/>
</dbReference>
<comment type="subcellular location">
    <subcellularLocation>
        <location evidence="1">Membrane</location>
        <topology evidence="1">Multi-pass membrane protein</topology>
    </subcellularLocation>
</comment>
<evidence type="ECO:0000256" key="3">
    <source>
        <dbReference type="ARBA" id="ARBA00022989"/>
    </source>
</evidence>
<dbReference type="Pfam" id="PF00916">
    <property type="entry name" value="Sulfate_transp"/>
    <property type="match status" value="1"/>
</dbReference>
<accession>A0A285JCN4</accession>
<dbReference type="PANTHER" id="PTHR11814">
    <property type="entry name" value="SULFATE TRANSPORTER"/>
    <property type="match status" value="1"/>
</dbReference>
<dbReference type="SUPFAM" id="SSF52091">
    <property type="entry name" value="SpoIIaa-like"/>
    <property type="match status" value="1"/>
</dbReference>
<dbReference type="RefSeq" id="WP_097147180.1">
    <property type="nucleotide sequence ID" value="NZ_OBEA01000007.1"/>
</dbReference>
<sequence>MEPWVATGAKRSMFDEREKANWRDKMKAGATSIRRDLVKTPDWFERVTPETVRADAIAGLTGATLSLPQSVAFAAIAGLPPQYGFYTALVPPVVTALFGSSWHAAAGPATAISALVFGALAGVYTPGSPEFISAAIALALLAGIFQLLMGLMRLGSVVDFVSHSVMIGFVAGAAVLIALSQLSDVLMVPLPRPEDPGAYVMALWHGLPQADLRAVSIALLALSVGYTIRRFLPRWPNYLLALLAATGLSLAYGGADAGLHTVGAIDAVIPTLALPHFEEGQFRAVFSGALAIGVVGLLEAMSVARALAAKSGQMLDGNREFVGQGLSNVVGSFFQCYPSSSSFTRSGVNYDAGARTPLSMIFCATFLLLILLLVAPYFAEVPIAGMAGVIMLVAWRLINFHEILHLVRTSTAETLIAVTTFLTTVLVALEFSIYVGVMMSLVLFLRRIASPIIAVSAPDPSTPGRTIKGARLNHLDECPQLMIAMLEGPFYFGTVEAIRREFMRFERERPSQKHILFSIAGSGEVDLPAAEFLIEEDRRREARGGSLHVKLMTLTSFEKLARFQVFKALGREKIHLSKRDALEQIVPQLDQSVCATCTRRIFKECPVADRLDAEETPSNTPGKDAPQTG</sequence>
<dbReference type="InterPro" id="IPR001902">
    <property type="entry name" value="SLC26A/SulP_fam"/>
</dbReference>
<evidence type="ECO:0000256" key="5">
    <source>
        <dbReference type="SAM" id="Phobius"/>
    </source>
</evidence>
<dbReference type="Proteomes" id="UP000231655">
    <property type="component" value="Unassembled WGS sequence"/>
</dbReference>
<feature type="transmembrane region" description="Helical" evidence="5">
    <location>
        <begin position="105"/>
        <end position="125"/>
    </location>
</feature>
<dbReference type="Gene3D" id="3.30.750.24">
    <property type="entry name" value="STAS domain"/>
    <property type="match status" value="1"/>
</dbReference>
<evidence type="ECO:0000256" key="4">
    <source>
        <dbReference type="ARBA" id="ARBA00023136"/>
    </source>
</evidence>
<dbReference type="EMBL" id="PGTD01000012">
    <property type="protein sequence ID" value="PJE30953.1"/>
    <property type="molecule type" value="Genomic_DNA"/>
</dbReference>
<evidence type="ECO:0000256" key="1">
    <source>
        <dbReference type="ARBA" id="ARBA00004141"/>
    </source>
</evidence>